<evidence type="ECO:0000313" key="4">
    <source>
        <dbReference type="Proteomes" id="UP001187192"/>
    </source>
</evidence>
<dbReference type="PANTHER" id="PTHR36766:SF40">
    <property type="entry name" value="DISEASE RESISTANCE PROTEIN RGA3"/>
    <property type="match status" value="1"/>
</dbReference>
<comment type="caution">
    <text evidence="3">The sequence shown here is derived from an EMBL/GenBank/DDBJ whole genome shotgun (WGS) entry which is preliminary data.</text>
</comment>
<dbReference type="InterPro" id="IPR002182">
    <property type="entry name" value="NB-ARC"/>
</dbReference>
<keyword evidence="1" id="KW-0611">Plant defense</keyword>
<accession>A0AA88DFX9</accession>
<evidence type="ECO:0000259" key="2">
    <source>
        <dbReference type="Pfam" id="PF00931"/>
    </source>
</evidence>
<reference evidence="3" key="1">
    <citation type="submission" date="2023-07" db="EMBL/GenBank/DDBJ databases">
        <title>draft genome sequence of fig (Ficus carica).</title>
        <authorList>
            <person name="Takahashi T."/>
            <person name="Nishimura K."/>
        </authorList>
    </citation>
    <scope>NUCLEOTIDE SEQUENCE</scope>
</reference>
<dbReference type="InterPro" id="IPR027417">
    <property type="entry name" value="P-loop_NTPase"/>
</dbReference>
<keyword evidence="4" id="KW-1185">Reference proteome</keyword>
<dbReference type="SUPFAM" id="SSF52540">
    <property type="entry name" value="P-loop containing nucleoside triphosphate hydrolases"/>
    <property type="match status" value="1"/>
</dbReference>
<proteinExistence type="predicted"/>
<feature type="domain" description="NB-ARC" evidence="2">
    <location>
        <begin position="44"/>
        <end position="199"/>
    </location>
</feature>
<dbReference type="AlphaFoldDB" id="A0AA88DFX9"/>
<dbReference type="GO" id="GO:0006952">
    <property type="term" value="P:defense response"/>
    <property type="evidence" value="ECO:0007669"/>
    <property type="project" value="UniProtKB-KW"/>
</dbReference>
<protein>
    <recommendedName>
        <fullName evidence="2">NB-ARC domain-containing protein</fullName>
    </recommendedName>
</protein>
<dbReference type="InterPro" id="IPR032675">
    <property type="entry name" value="LRR_dom_sf"/>
</dbReference>
<gene>
    <name evidence="3" type="ORF">TIFTF001_025944</name>
</gene>
<dbReference type="SUPFAM" id="SSF52058">
    <property type="entry name" value="L domain-like"/>
    <property type="match status" value="1"/>
</dbReference>
<organism evidence="3 4">
    <name type="scientific">Ficus carica</name>
    <name type="common">Common fig</name>
    <dbReference type="NCBI Taxonomy" id="3494"/>
    <lineage>
        <taxon>Eukaryota</taxon>
        <taxon>Viridiplantae</taxon>
        <taxon>Streptophyta</taxon>
        <taxon>Embryophyta</taxon>
        <taxon>Tracheophyta</taxon>
        <taxon>Spermatophyta</taxon>
        <taxon>Magnoliopsida</taxon>
        <taxon>eudicotyledons</taxon>
        <taxon>Gunneridae</taxon>
        <taxon>Pentapetalae</taxon>
        <taxon>rosids</taxon>
        <taxon>fabids</taxon>
        <taxon>Rosales</taxon>
        <taxon>Moraceae</taxon>
        <taxon>Ficeae</taxon>
        <taxon>Ficus</taxon>
    </lineage>
</organism>
<dbReference type="GO" id="GO:0043531">
    <property type="term" value="F:ADP binding"/>
    <property type="evidence" value="ECO:0007669"/>
    <property type="project" value="InterPro"/>
</dbReference>
<sequence>MRETGAFVDEENVVGREGEMVEIIKRLMSSEVETGTGGSSTRRERVSVIPIVGMGGVGKTTLAQLVYNDRAVKKHFNLRLWVCVSDNVDSDPLIVKVVRSITSAGTKFISMPKLEETVAEEITGKRFLLILDDVWKQEINQEWERLKGLLGKNCVEGSRIIVTTRDDMVAKVIGGVQPCRLGHLDSEDSWDLFRKKAFELRELPSEIEKLVNLRHLEIKGRNRITHLPRGLSHLTNLQTLSPLY</sequence>
<evidence type="ECO:0000256" key="1">
    <source>
        <dbReference type="ARBA" id="ARBA00022821"/>
    </source>
</evidence>
<dbReference type="EMBL" id="BTGU01000066">
    <property type="protein sequence ID" value="GMN56830.1"/>
    <property type="molecule type" value="Genomic_DNA"/>
</dbReference>
<dbReference type="Pfam" id="PF00931">
    <property type="entry name" value="NB-ARC"/>
    <property type="match status" value="1"/>
</dbReference>
<dbReference type="PANTHER" id="PTHR36766">
    <property type="entry name" value="PLANT BROAD-SPECTRUM MILDEW RESISTANCE PROTEIN RPW8"/>
    <property type="match status" value="1"/>
</dbReference>
<dbReference type="Gene3D" id="3.40.50.300">
    <property type="entry name" value="P-loop containing nucleotide triphosphate hydrolases"/>
    <property type="match status" value="1"/>
</dbReference>
<dbReference type="Gene3D" id="3.80.10.10">
    <property type="entry name" value="Ribonuclease Inhibitor"/>
    <property type="match status" value="1"/>
</dbReference>
<dbReference type="PRINTS" id="PR00364">
    <property type="entry name" value="DISEASERSIST"/>
</dbReference>
<name>A0AA88DFX9_FICCA</name>
<evidence type="ECO:0000313" key="3">
    <source>
        <dbReference type="EMBL" id="GMN56830.1"/>
    </source>
</evidence>
<dbReference type="Proteomes" id="UP001187192">
    <property type="component" value="Unassembled WGS sequence"/>
</dbReference>